<evidence type="ECO:0000256" key="3">
    <source>
        <dbReference type="ARBA" id="ARBA00023163"/>
    </source>
</evidence>
<keyword evidence="5" id="KW-0175">Coiled coil</keyword>
<organism evidence="8 9">
    <name type="scientific">Xanthoceras sorbifolium</name>
    <dbReference type="NCBI Taxonomy" id="99658"/>
    <lineage>
        <taxon>Eukaryota</taxon>
        <taxon>Viridiplantae</taxon>
        <taxon>Streptophyta</taxon>
        <taxon>Embryophyta</taxon>
        <taxon>Tracheophyta</taxon>
        <taxon>Spermatophyta</taxon>
        <taxon>Magnoliopsida</taxon>
        <taxon>eudicotyledons</taxon>
        <taxon>Gunneridae</taxon>
        <taxon>Pentapetalae</taxon>
        <taxon>rosids</taxon>
        <taxon>malvids</taxon>
        <taxon>Sapindales</taxon>
        <taxon>Sapindaceae</taxon>
        <taxon>Xanthoceroideae</taxon>
        <taxon>Xanthoceras</taxon>
    </lineage>
</organism>
<dbReference type="PANTHER" id="PTHR45959:SF73">
    <property type="entry name" value="TRANSCRIPTION FACTOR BHLH25"/>
    <property type="match status" value="1"/>
</dbReference>
<evidence type="ECO:0000256" key="2">
    <source>
        <dbReference type="ARBA" id="ARBA00023015"/>
    </source>
</evidence>
<sequence length="332" mass="37478">MEISSAKCLYELGMDDSSFYHQYQTNPLDYSLDGLNYRSFSSERYYPESTHNTSGGSHLEASQAAVERPAKQLKTEYTSKASPSSSWIISFEESNSISPATCQQVYGQESAGTNPSNEIESHIGNIKNMSSLISQGCYQYVEEDDKRAGSMTRNPLHAQEHVIAERKRRENLSQRFIALSAILPGLKKIDKASILGDTIKHLKQLQEHVKTLEEQAAKMAKESKFIVKKTHIFIDDEISFEDHQSNLYLPEIEARVWDRDVIIRIHCEQNKGCIASILSEIENLHLTVINSNVLPFGNSTLEITIVAQMNFELGMPANDLLKNLRHALLKLI</sequence>
<feature type="coiled-coil region" evidence="5">
    <location>
        <begin position="195"/>
        <end position="222"/>
    </location>
</feature>
<comment type="caution">
    <text evidence="8">The sequence shown here is derived from an EMBL/GenBank/DDBJ whole genome shotgun (WGS) entry which is preliminary data.</text>
</comment>
<evidence type="ECO:0000256" key="6">
    <source>
        <dbReference type="SAM" id="MobiDB-lite"/>
    </source>
</evidence>
<dbReference type="EMBL" id="JAFEMO010000008">
    <property type="protein sequence ID" value="KAH7566760.1"/>
    <property type="molecule type" value="Genomic_DNA"/>
</dbReference>
<feature type="region of interest" description="Disordered" evidence="6">
    <location>
        <begin position="46"/>
        <end position="78"/>
    </location>
</feature>
<proteinExistence type="predicted"/>
<keyword evidence="4" id="KW-0539">Nucleus</keyword>
<dbReference type="PROSITE" id="PS50888">
    <property type="entry name" value="BHLH"/>
    <property type="match status" value="1"/>
</dbReference>
<dbReference type="Gene3D" id="4.10.280.10">
    <property type="entry name" value="Helix-loop-helix DNA-binding domain"/>
    <property type="match status" value="1"/>
</dbReference>
<evidence type="ECO:0000313" key="8">
    <source>
        <dbReference type="EMBL" id="KAH7566760.1"/>
    </source>
</evidence>
<dbReference type="SMART" id="SM00353">
    <property type="entry name" value="HLH"/>
    <property type="match status" value="1"/>
</dbReference>
<feature type="domain" description="BHLH" evidence="7">
    <location>
        <begin position="156"/>
        <end position="205"/>
    </location>
</feature>
<dbReference type="CDD" id="cd11452">
    <property type="entry name" value="bHLH_AtNAI1_like"/>
    <property type="match status" value="1"/>
</dbReference>
<evidence type="ECO:0000256" key="4">
    <source>
        <dbReference type="ARBA" id="ARBA00023242"/>
    </source>
</evidence>
<dbReference type="InterPro" id="IPR052610">
    <property type="entry name" value="bHLH_transcription_regulator"/>
</dbReference>
<evidence type="ECO:0000259" key="7">
    <source>
        <dbReference type="PROSITE" id="PS50888"/>
    </source>
</evidence>
<accession>A0ABQ8HQZ7</accession>
<evidence type="ECO:0000256" key="5">
    <source>
        <dbReference type="SAM" id="Coils"/>
    </source>
</evidence>
<dbReference type="Pfam" id="PF00010">
    <property type="entry name" value="HLH"/>
    <property type="match status" value="1"/>
</dbReference>
<comment type="subcellular location">
    <subcellularLocation>
        <location evidence="1">Nucleus</location>
    </subcellularLocation>
</comment>
<keyword evidence="9" id="KW-1185">Reference proteome</keyword>
<dbReference type="PANTHER" id="PTHR45959">
    <property type="entry name" value="BHLH TRANSCRIPTION FACTOR"/>
    <property type="match status" value="1"/>
</dbReference>
<reference evidence="8 9" key="1">
    <citation type="submission" date="2021-02" db="EMBL/GenBank/DDBJ databases">
        <title>Plant Genome Project.</title>
        <authorList>
            <person name="Zhang R.-G."/>
        </authorList>
    </citation>
    <scope>NUCLEOTIDE SEQUENCE [LARGE SCALE GENOMIC DNA]</scope>
    <source>
        <tissue evidence="8">Leaves</tissue>
    </source>
</reference>
<gene>
    <name evidence="8" type="ORF">JRO89_XS08G0230600</name>
</gene>
<dbReference type="InterPro" id="IPR036638">
    <property type="entry name" value="HLH_DNA-bd_sf"/>
</dbReference>
<keyword evidence="3" id="KW-0804">Transcription</keyword>
<protein>
    <recommendedName>
        <fullName evidence="7">BHLH domain-containing protein</fullName>
    </recommendedName>
</protein>
<keyword evidence="2" id="KW-0805">Transcription regulation</keyword>
<evidence type="ECO:0000313" key="9">
    <source>
        <dbReference type="Proteomes" id="UP000827721"/>
    </source>
</evidence>
<name>A0ABQ8HQZ7_9ROSI</name>
<dbReference type="Proteomes" id="UP000827721">
    <property type="component" value="Unassembled WGS sequence"/>
</dbReference>
<dbReference type="InterPro" id="IPR011598">
    <property type="entry name" value="bHLH_dom"/>
</dbReference>
<evidence type="ECO:0000256" key="1">
    <source>
        <dbReference type="ARBA" id="ARBA00004123"/>
    </source>
</evidence>
<dbReference type="SUPFAM" id="SSF47459">
    <property type="entry name" value="HLH, helix-loop-helix DNA-binding domain"/>
    <property type="match status" value="1"/>
</dbReference>